<dbReference type="GO" id="GO:0005829">
    <property type="term" value="C:cytosol"/>
    <property type="evidence" value="ECO:0007669"/>
    <property type="project" value="TreeGrafter"/>
</dbReference>
<evidence type="ECO:0000259" key="6">
    <source>
        <dbReference type="PROSITE" id="PS50011"/>
    </source>
</evidence>
<dbReference type="InterPro" id="IPR008271">
    <property type="entry name" value="Ser/Thr_kinase_AS"/>
</dbReference>
<evidence type="ECO:0000313" key="8">
    <source>
        <dbReference type="Proteomes" id="UP000688137"/>
    </source>
</evidence>
<accession>A0A8S1PUN7</accession>
<dbReference type="InterPro" id="IPR000719">
    <property type="entry name" value="Prot_kinase_dom"/>
</dbReference>
<dbReference type="PANTHER" id="PTHR24348">
    <property type="entry name" value="SERINE/THREONINE-PROTEIN KINASE UNC-51-RELATED"/>
    <property type="match status" value="1"/>
</dbReference>
<feature type="binding site" evidence="5">
    <location>
        <position position="49"/>
    </location>
    <ligand>
        <name>ATP</name>
        <dbReference type="ChEBI" id="CHEBI:30616"/>
    </ligand>
</feature>
<dbReference type="OMA" id="FHNEIGR"/>
<dbReference type="PROSITE" id="PS50011">
    <property type="entry name" value="PROTEIN_KINASE_DOM"/>
    <property type="match status" value="1"/>
</dbReference>
<keyword evidence="1" id="KW-0808">Transferase</keyword>
<reference evidence="7" key="1">
    <citation type="submission" date="2021-01" db="EMBL/GenBank/DDBJ databases">
        <authorList>
            <consortium name="Genoscope - CEA"/>
            <person name="William W."/>
        </authorList>
    </citation>
    <scope>NUCLEOTIDE SEQUENCE</scope>
</reference>
<gene>
    <name evidence="7" type="ORF">PPRIM_AZ9-3.1.T1320078</name>
</gene>
<dbReference type="GO" id="GO:0000045">
    <property type="term" value="P:autophagosome assembly"/>
    <property type="evidence" value="ECO:0007669"/>
    <property type="project" value="TreeGrafter"/>
</dbReference>
<dbReference type="SMART" id="SM00220">
    <property type="entry name" value="S_TKc"/>
    <property type="match status" value="1"/>
</dbReference>
<name>A0A8S1PUN7_PARPR</name>
<dbReference type="GO" id="GO:0000407">
    <property type="term" value="C:phagophore assembly site"/>
    <property type="evidence" value="ECO:0007669"/>
    <property type="project" value="TreeGrafter"/>
</dbReference>
<keyword evidence="2 5" id="KW-0547">Nucleotide-binding</keyword>
<dbReference type="PROSITE" id="PS00107">
    <property type="entry name" value="PROTEIN_KINASE_ATP"/>
    <property type="match status" value="1"/>
</dbReference>
<dbReference type="PANTHER" id="PTHR24348:SF22">
    <property type="entry name" value="NON-SPECIFIC SERINE_THREONINE PROTEIN KINASE"/>
    <property type="match status" value="1"/>
</dbReference>
<evidence type="ECO:0000256" key="3">
    <source>
        <dbReference type="ARBA" id="ARBA00022777"/>
    </source>
</evidence>
<dbReference type="GO" id="GO:0005524">
    <property type="term" value="F:ATP binding"/>
    <property type="evidence" value="ECO:0007669"/>
    <property type="project" value="UniProtKB-UniRule"/>
</dbReference>
<evidence type="ECO:0000256" key="5">
    <source>
        <dbReference type="PROSITE-ProRule" id="PRU10141"/>
    </source>
</evidence>
<dbReference type="Pfam" id="PF00069">
    <property type="entry name" value="Pkinase"/>
    <property type="match status" value="1"/>
</dbReference>
<dbReference type="GO" id="GO:0004674">
    <property type="term" value="F:protein serine/threonine kinase activity"/>
    <property type="evidence" value="ECO:0007669"/>
    <property type="project" value="InterPro"/>
</dbReference>
<keyword evidence="8" id="KW-1185">Reference proteome</keyword>
<protein>
    <recommendedName>
        <fullName evidence="6">Protein kinase domain-containing protein</fullName>
    </recommendedName>
</protein>
<dbReference type="InterPro" id="IPR045269">
    <property type="entry name" value="Atg1-like"/>
</dbReference>
<dbReference type="Proteomes" id="UP000688137">
    <property type="component" value="Unassembled WGS sequence"/>
</dbReference>
<comment type="caution">
    <text evidence="7">The sequence shown here is derived from an EMBL/GenBank/DDBJ whole genome shotgun (WGS) entry which is preliminary data.</text>
</comment>
<sequence>MQQQNANRLPFNPPGKKLGVYRFHNEIGRGNYGVVYLASDDKGNKYAIKSMKKEIFKENGGLIGDLIRNEKNALLQIKNKHVVRIFEYIESVNQAYMVLELCDGGNFEGYLTCKKFKITVYEAVQYIKQIIQGVNALHEKKIIHRDLKLSNILMKDNSAVLKIADLGFCHILSDDESLVKLNLGTIGTKAPEIILNKPYDSGVDMFSTGVMFYQLLCGGNYPFQPTTEEEYLSQILKGPNNIKFVPQDEVLPQEIQELIKRMLHYNPENRLKWSEIFDSSIFKQTLQLETHLGFNSRGCDFQKLQNFYIQNQEKIISIVSPRFAEIGPFAFTDEIIDKSQILNEKSKQTTSYDNECISTVSFQNKDEILQIQKESCSINELFEKYLSKHRYFSLHKIVYELIHKTRHSNVKEILFPILLLSKKIFHLQKELIKMIEKDGNLFDSPFYESLIVSDQWKVLIEEMLNNKEWIFNQIKHNTITFNININQQNDDYKLKYVKLEWLEEAEAYFPKDNFQNIYQQCLNRYIQYLIGDIFQNEKDKIKKKSIIIYLIKSMRTDKIDVEDIPTYQQDSLLNNKNIDKLFEESCLFYDQKQ</sequence>
<dbReference type="GO" id="GO:0005776">
    <property type="term" value="C:autophagosome"/>
    <property type="evidence" value="ECO:0007669"/>
    <property type="project" value="TreeGrafter"/>
</dbReference>
<dbReference type="GO" id="GO:0016020">
    <property type="term" value="C:membrane"/>
    <property type="evidence" value="ECO:0007669"/>
    <property type="project" value="TreeGrafter"/>
</dbReference>
<evidence type="ECO:0000256" key="1">
    <source>
        <dbReference type="ARBA" id="ARBA00022679"/>
    </source>
</evidence>
<evidence type="ECO:0000256" key="4">
    <source>
        <dbReference type="ARBA" id="ARBA00022840"/>
    </source>
</evidence>
<organism evidence="7 8">
    <name type="scientific">Paramecium primaurelia</name>
    <dbReference type="NCBI Taxonomy" id="5886"/>
    <lineage>
        <taxon>Eukaryota</taxon>
        <taxon>Sar</taxon>
        <taxon>Alveolata</taxon>
        <taxon>Ciliophora</taxon>
        <taxon>Intramacronucleata</taxon>
        <taxon>Oligohymenophorea</taxon>
        <taxon>Peniculida</taxon>
        <taxon>Parameciidae</taxon>
        <taxon>Paramecium</taxon>
    </lineage>
</organism>
<proteinExistence type="predicted"/>
<keyword evidence="4 5" id="KW-0067">ATP-binding</keyword>
<evidence type="ECO:0000313" key="7">
    <source>
        <dbReference type="EMBL" id="CAD8106965.1"/>
    </source>
</evidence>
<dbReference type="EMBL" id="CAJJDM010000135">
    <property type="protein sequence ID" value="CAD8106965.1"/>
    <property type="molecule type" value="Genomic_DNA"/>
</dbReference>
<dbReference type="PROSITE" id="PS00108">
    <property type="entry name" value="PROTEIN_KINASE_ST"/>
    <property type="match status" value="1"/>
</dbReference>
<dbReference type="InterPro" id="IPR017441">
    <property type="entry name" value="Protein_kinase_ATP_BS"/>
</dbReference>
<evidence type="ECO:0000256" key="2">
    <source>
        <dbReference type="ARBA" id="ARBA00022741"/>
    </source>
</evidence>
<dbReference type="GO" id="GO:0010506">
    <property type="term" value="P:regulation of autophagy"/>
    <property type="evidence" value="ECO:0007669"/>
    <property type="project" value="InterPro"/>
</dbReference>
<dbReference type="AlphaFoldDB" id="A0A8S1PUN7"/>
<feature type="domain" description="Protein kinase" evidence="6">
    <location>
        <begin position="21"/>
        <end position="282"/>
    </location>
</feature>
<keyword evidence="3" id="KW-0418">Kinase</keyword>